<dbReference type="CDD" id="cd08662">
    <property type="entry name" value="M13"/>
    <property type="match status" value="1"/>
</dbReference>
<keyword evidence="4" id="KW-0479">Metal-binding</keyword>
<dbReference type="EMBL" id="WUAV01000002">
    <property type="protein sequence ID" value="KAF1766962.1"/>
    <property type="molecule type" value="Genomic_DNA"/>
</dbReference>
<gene>
    <name evidence="12" type="ORF">GCK72_006920</name>
</gene>
<evidence type="ECO:0000256" key="8">
    <source>
        <dbReference type="SAM" id="MobiDB-lite"/>
    </source>
</evidence>
<feature type="compositionally biased region" description="Basic and acidic residues" evidence="8">
    <location>
        <begin position="30"/>
        <end position="59"/>
    </location>
</feature>
<dbReference type="Pfam" id="PF01431">
    <property type="entry name" value="Peptidase_M13"/>
    <property type="match status" value="1"/>
</dbReference>
<keyword evidence="9" id="KW-0812">Transmembrane</keyword>
<dbReference type="Gene3D" id="3.40.390.10">
    <property type="entry name" value="Collagenase (Catalytic Domain)"/>
    <property type="match status" value="2"/>
</dbReference>
<evidence type="ECO:0000256" key="1">
    <source>
        <dbReference type="ARBA" id="ARBA00001947"/>
    </source>
</evidence>
<accession>A0A6A5HMB1</accession>
<dbReference type="InterPro" id="IPR000718">
    <property type="entry name" value="Peptidase_M13"/>
</dbReference>
<evidence type="ECO:0000256" key="4">
    <source>
        <dbReference type="ARBA" id="ARBA00022723"/>
    </source>
</evidence>
<proteinExistence type="inferred from homology"/>
<comment type="caution">
    <text evidence="12">The sequence shown here is derived from an EMBL/GenBank/DDBJ whole genome shotgun (WGS) entry which is preliminary data.</text>
</comment>
<evidence type="ECO:0000259" key="10">
    <source>
        <dbReference type="Pfam" id="PF01431"/>
    </source>
</evidence>
<dbReference type="PROSITE" id="PS51885">
    <property type="entry name" value="NEPRILYSIN"/>
    <property type="match status" value="1"/>
</dbReference>
<dbReference type="GO" id="GO:0016485">
    <property type="term" value="P:protein processing"/>
    <property type="evidence" value="ECO:0007669"/>
    <property type="project" value="TreeGrafter"/>
</dbReference>
<dbReference type="InterPro" id="IPR018497">
    <property type="entry name" value="Peptidase_M13_C"/>
</dbReference>
<evidence type="ECO:0000256" key="7">
    <source>
        <dbReference type="ARBA" id="ARBA00023049"/>
    </source>
</evidence>
<keyword evidence="9" id="KW-0472">Membrane</keyword>
<dbReference type="SUPFAM" id="SSF55486">
    <property type="entry name" value="Metalloproteases ('zincins'), catalytic domain"/>
    <property type="match status" value="1"/>
</dbReference>
<evidence type="ECO:0000259" key="11">
    <source>
        <dbReference type="Pfam" id="PF05649"/>
    </source>
</evidence>
<dbReference type="InterPro" id="IPR008753">
    <property type="entry name" value="Peptidase_M13_N"/>
</dbReference>
<evidence type="ECO:0000313" key="13">
    <source>
        <dbReference type="Proteomes" id="UP000483820"/>
    </source>
</evidence>
<dbReference type="InterPro" id="IPR024079">
    <property type="entry name" value="MetalloPept_cat_dom_sf"/>
</dbReference>
<dbReference type="PANTHER" id="PTHR11733">
    <property type="entry name" value="ZINC METALLOPROTEASE FAMILY M13 NEPRILYSIN-RELATED"/>
    <property type="match status" value="1"/>
</dbReference>
<keyword evidence="6" id="KW-0862">Zinc</keyword>
<dbReference type="CTD" id="78774275"/>
<evidence type="ECO:0000313" key="12">
    <source>
        <dbReference type="EMBL" id="KAF1766962.1"/>
    </source>
</evidence>
<evidence type="ECO:0000256" key="3">
    <source>
        <dbReference type="ARBA" id="ARBA00022670"/>
    </source>
</evidence>
<dbReference type="GO" id="GO:0004222">
    <property type="term" value="F:metalloendopeptidase activity"/>
    <property type="evidence" value="ECO:0007669"/>
    <property type="project" value="InterPro"/>
</dbReference>
<feature type="compositionally biased region" description="Basic and acidic residues" evidence="8">
    <location>
        <begin position="9"/>
        <end position="23"/>
    </location>
</feature>
<comment type="similarity">
    <text evidence="2">Belongs to the peptidase M13 family.</text>
</comment>
<feature type="region of interest" description="Disordered" evidence="8">
    <location>
        <begin position="1"/>
        <end position="71"/>
    </location>
</feature>
<evidence type="ECO:0000256" key="5">
    <source>
        <dbReference type="ARBA" id="ARBA00022801"/>
    </source>
</evidence>
<keyword evidence="5" id="KW-0378">Hydrolase</keyword>
<dbReference type="GeneID" id="78774275"/>
<evidence type="ECO:0000256" key="6">
    <source>
        <dbReference type="ARBA" id="ARBA00022833"/>
    </source>
</evidence>
<keyword evidence="9" id="KW-1133">Transmembrane helix</keyword>
<evidence type="ECO:0000256" key="2">
    <source>
        <dbReference type="ARBA" id="ARBA00007357"/>
    </source>
</evidence>
<evidence type="ECO:0008006" key="14">
    <source>
        <dbReference type="Google" id="ProtNLM"/>
    </source>
</evidence>
<feature type="domain" description="Peptidase M13 N-terminal" evidence="11">
    <location>
        <begin position="408"/>
        <end position="483"/>
    </location>
</feature>
<dbReference type="PANTHER" id="PTHR11733:SF7">
    <property type="entry name" value="NEPRILYSIN METALLOPEPTIDASE FAMILY-RELATED"/>
    <property type="match status" value="1"/>
</dbReference>
<feature type="transmembrane region" description="Helical" evidence="9">
    <location>
        <begin position="107"/>
        <end position="130"/>
    </location>
</feature>
<dbReference type="Proteomes" id="UP000483820">
    <property type="component" value="Chromosome II"/>
</dbReference>
<keyword evidence="7" id="KW-0482">Metalloprotease</keyword>
<dbReference type="GO" id="GO:0005886">
    <property type="term" value="C:plasma membrane"/>
    <property type="evidence" value="ECO:0007669"/>
    <property type="project" value="TreeGrafter"/>
</dbReference>
<protein>
    <recommendedName>
        <fullName evidence="14">Peptidase M13 C-terminal domain-containing protein</fullName>
    </recommendedName>
</protein>
<reference evidence="12 13" key="1">
    <citation type="submission" date="2019-12" db="EMBL/GenBank/DDBJ databases">
        <title>Chromosome-level assembly of the Caenorhabditis remanei genome.</title>
        <authorList>
            <person name="Teterina A.A."/>
            <person name="Willis J.H."/>
            <person name="Phillips P.C."/>
        </authorList>
    </citation>
    <scope>NUCLEOTIDE SEQUENCE [LARGE SCALE GENOMIC DNA]</scope>
    <source>
        <strain evidence="12 13">PX506</strain>
        <tissue evidence="12">Whole organism</tissue>
    </source>
</reference>
<dbReference type="AlphaFoldDB" id="A0A6A5HMB1"/>
<dbReference type="GO" id="GO:0046872">
    <property type="term" value="F:metal ion binding"/>
    <property type="evidence" value="ECO:0007669"/>
    <property type="project" value="UniProtKB-KW"/>
</dbReference>
<sequence length="745" mass="84016">MVLNLKSKPSKETVPKPKKEAKPGKKLNPLKKEKPVKQKKIKAADPKKGGVVKPKDPKQGKVKTPNPFKKPKILKKDEDVKVYNASPAPGQAARAPEPKKKKSYKSLLIHGVLICIILALSLALLLVLLLSGKDKRNVCETPECISLSQQLLNWRDESVDPCKDFFQYSCGKYNEHVTVQGAAITKQSQILNGLIREYLLKNKTTSSASENAMLQLFAKCREYRNITNGVRAENLQNLAKLVGNLVGTWNDANFDITKALPNIVTKLGPLGNAIDFGLFSLITKTGAELVIVGSQYKLPPQDVMKKIINETMNITPSPSDDDLKNILSFKEEWDGFFMDGLKEGAQYESVKATIPSIKFDGIIKSTLKSPETAWPKILNSLITRRKKDLGNFLIFKFLQTSFHALNLKHECHSIVTSLLPLASYRVFIRNHFDKENMEDVAEMVENTKDVFIEMIEDSKWLDDKTKKNAIKKAKAMKTIVGYPKEFEKAGAFDEIFNLEIKPSDSYSKIIFEARKYSVQQLTSFIASETTLNPMLLHFTTNALYATDDNSIVVLAPIIADPLFHHSFPEYAKIAGVGFIISHEIGHGFDNGGRNYDETGKQKMWWTEKDVKEYEKRMMCLVEQYENYDDPSFGKNLNGSLTLDEMGADQISADVSWRSFKKLDLEKEPRLVGFEDYDIEKLYFQIGALNWCSPRPTQSLQEQLADNHAVKSFRVNGVFANTKQFADTYDCPAGSPMNPKTKCEMF</sequence>
<comment type="cofactor">
    <cofactor evidence="1">
        <name>Zn(2+)</name>
        <dbReference type="ChEBI" id="CHEBI:29105"/>
    </cofactor>
</comment>
<evidence type="ECO:0000256" key="9">
    <source>
        <dbReference type="SAM" id="Phobius"/>
    </source>
</evidence>
<dbReference type="KEGG" id="crq:GCK72_006920"/>
<dbReference type="Pfam" id="PF05649">
    <property type="entry name" value="Peptidase_M13_N"/>
    <property type="match status" value="1"/>
</dbReference>
<dbReference type="RefSeq" id="XP_053590081.1">
    <property type="nucleotide sequence ID" value="XM_053725887.1"/>
</dbReference>
<organism evidence="12 13">
    <name type="scientific">Caenorhabditis remanei</name>
    <name type="common">Caenorhabditis vulgaris</name>
    <dbReference type="NCBI Taxonomy" id="31234"/>
    <lineage>
        <taxon>Eukaryota</taxon>
        <taxon>Metazoa</taxon>
        <taxon>Ecdysozoa</taxon>
        <taxon>Nematoda</taxon>
        <taxon>Chromadorea</taxon>
        <taxon>Rhabditida</taxon>
        <taxon>Rhabditina</taxon>
        <taxon>Rhabditomorpha</taxon>
        <taxon>Rhabditoidea</taxon>
        <taxon>Rhabditidae</taxon>
        <taxon>Peloderinae</taxon>
        <taxon>Caenorhabditis</taxon>
    </lineage>
</organism>
<keyword evidence="3" id="KW-0645">Protease</keyword>
<name>A0A6A5HMB1_CAERE</name>
<feature type="domain" description="Peptidase M13 C-terminal" evidence="10">
    <location>
        <begin position="541"/>
        <end position="743"/>
    </location>
</feature>